<dbReference type="PANTHER" id="PTHR31126:SF1">
    <property type="entry name" value="TYROSINE SPECIFIC PROTEIN PHOSPHATASES DOMAIN-CONTAINING PROTEIN"/>
    <property type="match status" value="1"/>
</dbReference>
<evidence type="ECO:0000313" key="3">
    <source>
        <dbReference type="Proteomes" id="UP001303373"/>
    </source>
</evidence>
<dbReference type="Gene3D" id="3.90.190.10">
    <property type="entry name" value="Protein tyrosine phosphatase superfamily"/>
    <property type="match status" value="1"/>
</dbReference>
<dbReference type="AlphaFoldDB" id="A0AAQ3M996"/>
<dbReference type="Proteomes" id="UP001303373">
    <property type="component" value="Chromosome 10"/>
</dbReference>
<dbReference type="InterPro" id="IPR000387">
    <property type="entry name" value="Tyr_Pase_dom"/>
</dbReference>
<dbReference type="PROSITE" id="PS50056">
    <property type="entry name" value="TYR_PHOSPHATASE_2"/>
    <property type="match status" value="1"/>
</dbReference>
<dbReference type="InterPro" id="IPR026893">
    <property type="entry name" value="Tyr/Ser_Pase_IphP-type"/>
</dbReference>
<dbReference type="SUPFAM" id="SSF52799">
    <property type="entry name" value="(Phosphotyrosine protein) phosphatases II"/>
    <property type="match status" value="1"/>
</dbReference>
<gene>
    <name evidence="2" type="ORF">R9X50_00604400</name>
</gene>
<dbReference type="PROSITE" id="PS00383">
    <property type="entry name" value="TYR_PHOSPHATASE_1"/>
    <property type="match status" value="1"/>
</dbReference>
<sequence length="297" mass="32399">MSPSLPAPFIDVLGVPNFRGVDTSGKGTLDRTNGSNNGITASSYKPLVFRSADPSRATSEGFTRMRSDLNITGVYDLRSSTEIKRDGPEWEDLVADSEDGLDALWAKNDIQRAWVPVFADKDYSPEQVALRYKEYTREGSLGFVAAYRDILKSAGPAYGRIFRHIVKGEACLIHCTAGKDRTGVVVALMLMLVGTDEDFICKEYALTDLGLAELKPIFIERLLKNPALEGNRSGVENMVSTKPENMAATLEMIKSEFGGPREYMTKYCGMSEEEINRLKSNLIAGASTSAAVAKGGS</sequence>
<organism evidence="2 3">
    <name type="scientific">Acrodontium crateriforme</name>
    <dbReference type="NCBI Taxonomy" id="150365"/>
    <lineage>
        <taxon>Eukaryota</taxon>
        <taxon>Fungi</taxon>
        <taxon>Dikarya</taxon>
        <taxon>Ascomycota</taxon>
        <taxon>Pezizomycotina</taxon>
        <taxon>Dothideomycetes</taxon>
        <taxon>Dothideomycetidae</taxon>
        <taxon>Mycosphaerellales</taxon>
        <taxon>Teratosphaeriaceae</taxon>
        <taxon>Acrodontium</taxon>
    </lineage>
</organism>
<dbReference type="InterPro" id="IPR029021">
    <property type="entry name" value="Prot-tyrosine_phosphatase-like"/>
</dbReference>
<dbReference type="InterPro" id="IPR016130">
    <property type="entry name" value="Tyr_Pase_AS"/>
</dbReference>
<proteinExistence type="predicted"/>
<protein>
    <recommendedName>
        <fullName evidence="1">Tyrosine specific protein phosphatases domain-containing protein</fullName>
    </recommendedName>
</protein>
<reference evidence="2 3" key="1">
    <citation type="submission" date="2023-11" db="EMBL/GenBank/DDBJ databases">
        <title>An acidophilic fungus is an integral part of prey digestion in a carnivorous sundew plant.</title>
        <authorList>
            <person name="Tsai I.J."/>
        </authorList>
    </citation>
    <scope>NUCLEOTIDE SEQUENCE [LARGE SCALE GENOMIC DNA]</scope>
    <source>
        <strain evidence="2">169a</strain>
    </source>
</reference>
<dbReference type="GO" id="GO:0004721">
    <property type="term" value="F:phosphoprotein phosphatase activity"/>
    <property type="evidence" value="ECO:0007669"/>
    <property type="project" value="InterPro"/>
</dbReference>
<accession>A0AAQ3M996</accession>
<dbReference type="Pfam" id="PF13350">
    <property type="entry name" value="Y_phosphatase3"/>
    <property type="match status" value="1"/>
</dbReference>
<dbReference type="PANTHER" id="PTHR31126">
    <property type="entry name" value="TYROSINE-PROTEIN PHOSPHATASE"/>
    <property type="match status" value="1"/>
</dbReference>
<dbReference type="EMBL" id="CP138589">
    <property type="protein sequence ID" value="WPH03168.1"/>
    <property type="molecule type" value="Genomic_DNA"/>
</dbReference>
<name>A0AAQ3M996_9PEZI</name>
<evidence type="ECO:0000313" key="2">
    <source>
        <dbReference type="EMBL" id="WPH03168.1"/>
    </source>
</evidence>
<evidence type="ECO:0000259" key="1">
    <source>
        <dbReference type="PROSITE" id="PS50056"/>
    </source>
</evidence>
<keyword evidence="3" id="KW-1185">Reference proteome</keyword>
<feature type="domain" description="Tyrosine specific protein phosphatases" evidence="1">
    <location>
        <begin position="141"/>
        <end position="191"/>
    </location>
</feature>